<accession>A0ABU8XH68</accession>
<dbReference type="EMBL" id="JBBKZS010000024">
    <property type="protein sequence ID" value="MEJ8859153.1"/>
    <property type="molecule type" value="Genomic_DNA"/>
</dbReference>
<gene>
    <name evidence="1" type="ORF">WKW79_31610</name>
</gene>
<comment type="caution">
    <text evidence="1">The sequence shown here is derived from an EMBL/GenBank/DDBJ whole genome shotgun (WGS) entry which is preliminary data.</text>
</comment>
<proteinExistence type="predicted"/>
<reference evidence="1 2" key="1">
    <citation type="submission" date="2024-03" db="EMBL/GenBank/DDBJ databases">
        <title>Novel species of the genus Variovorax.</title>
        <authorList>
            <person name="Liu Q."/>
            <person name="Xin Y.-H."/>
        </authorList>
    </citation>
    <scope>NUCLEOTIDE SEQUENCE [LARGE SCALE GENOMIC DNA]</scope>
    <source>
        <strain evidence="1 2">KACC 18901</strain>
    </source>
</reference>
<name>A0ABU8XH68_9BURK</name>
<keyword evidence="2" id="KW-1185">Reference proteome</keyword>
<protein>
    <submittedName>
        <fullName evidence="1">Uncharacterized protein</fullName>
    </submittedName>
</protein>
<evidence type="ECO:0000313" key="2">
    <source>
        <dbReference type="Proteomes" id="UP001367030"/>
    </source>
</evidence>
<dbReference type="Proteomes" id="UP001367030">
    <property type="component" value="Unassembled WGS sequence"/>
</dbReference>
<dbReference type="RefSeq" id="WP_340339193.1">
    <property type="nucleotide sequence ID" value="NZ_JBBKZS010000024.1"/>
</dbReference>
<evidence type="ECO:0000313" key="1">
    <source>
        <dbReference type="EMBL" id="MEJ8859153.1"/>
    </source>
</evidence>
<organism evidence="1 2">
    <name type="scientific">Variovorax robiniae</name>
    <dbReference type="NCBI Taxonomy" id="1836199"/>
    <lineage>
        <taxon>Bacteria</taxon>
        <taxon>Pseudomonadati</taxon>
        <taxon>Pseudomonadota</taxon>
        <taxon>Betaproteobacteria</taxon>
        <taxon>Burkholderiales</taxon>
        <taxon>Comamonadaceae</taxon>
        <taxon>Variovorax</taxon>
    </lineage>
</organism>
<sequence>MVLPILVPPTAVREVAHASTITQALWVQTGLAQSRYRVAGAARSVPAPVQSMMGERAKLVHHWRRVARPPRRRGRASKEHVTTSRTIALDASPQLSTPELLGDCARLMRLLLRRSRARLSHTHRRAIARATRRFDLHSATIKVLPDHADAAAWLLAAMHWWGCRHPAALACEPLHPPTGIVRWLSGFDVRQQVNSPREVISMLPRSMVFIERRSRELVAAMIRRRGVVALLPELLR</sequence>